<dbReference type="GO" id="GO:0032273">
    <property type="term" value="P:positive regulation of protein polymerization"/>
    <property type="evidence" value="ECO:0007669"/>
    <property type="project" value="TreeGrafter"/>
</dbReference>
<dbReference type="SUPFAM" id="SSF47473">
    <property type="entry name" value="EF-hand"/>
    <property type="match status" value="1"/>
</dbReference>
<dbReference type="GO" id="GO:0005874">
    <property type="term" value="C:microtubule"/>
    <property type="evidence" value="ECO:0007669"/>
    <property type="project" value="TreeGrafter"/>
</dbReference>
<dbReference type="Gene3D" id="1.10.238.10">
    <property type="entry name" value="EF-hand"/>
    <property type="match status" value="1"/>
</dbReference>
<dbReference type="AlphaFoldDB" id="A0AAV2TCC0"/>
<gene>
    <name evidence="3" type="ORF">CDAUBV1_LOCUS8720</name>
</gene>
<comment type="caution">
    <text evidence="3">The sequence shown here is derived from an EMBL/GenBank/DDBJ whole genome shotgun (WGS) entry which is preliminary data.</text>
</comment>
<dbReference type="GO" id="GO:0046785">
    <property type="term" value="P:microtubule polymerization"/>
    <property type="evidence" value="ECO:0007669"/>
    <property type="project" value="InterPro"/>
</dbReference>
<evidence type="ECO:0000256" key="1">
    <source>
        <dbReference type="ARBA" id="ARBA00010994"/>
    </source>
</evidence>
<organism evidence="3 4">
    <name type="scientific">Calicophoron daubneyi</name>
    <name type="common">Rumen fluke</name>
    <name type="synonym">Paramphistomum daubneyi</name>
    <dbReference type="NCBI Taxonomy" id="300641"/>
    <lineage>
        <taxon>Eukaryota</taxon>
        <taxon>Metazoa</taxon>
        <taxon>Spiralia</taxon>
        <taxon>Lophotrochozoa</taxon>
        <taxon>Platyhelminthes</taxon>
        <taxon>Trematoda</taxon>
        <taxon>Digenea</taxon>
        <taxon>Plagiorchiida</taxon>
        <taxon>Pronocephalata</taxon>
        <taxon>Paramphistomoidea</taxon>
        <taxon>Paramphistomidae</taxon>
        <taxon>Calicophoron</taxon>
    </lineage>
</organism>
<dbReference type="Pfam" id="PF05517">
    <property type="entry name" value="p25-alpha"/>
    <property type="match status" value="1"/>
</dbReference>
<dbReference type="InterPro" id="IPR008907">
    <property type="entry name" value="TPP/p25"/>
</dbReference>
<dbReference type="InterPro" id="IPR011992">
    <property type="entry name" value="EF-hand-dom_pair"/>
</dbReference>
<sequence>MSDDLRTSFEAFCNFVKKGSNTATDKTLKKICTDCKIYGKGVDANRVDIEFRAFIGNTKRYVDYEEFVRFLDTRLAKVYATAHNITPEEAAVELRQKISSTTPAAHGATKVSHDATTARLTDVKGFTGSSKERFDTQTGKGRGKEGRIDKPPAFTAAGVSEPRK</sequence>
<dbReference type="GO" id="GO:0015631">
    <property type="term" value="F:tubulin binding"/>
    <property type="evidence" value="ECO:0007669"/>
    <property type="project" value="InterPro"/>
</dbReference>
<accession>A0AAV2TCC0</accession>
<name>A0AAV2TCC0_CALDB</name>
<comment type="similarity">
    <text evidence="1">Belongs to the TPPP family.</text>
</comment>
<dbReference type="Proteomes" id="UP001497525">
    <property type="component" value="Unassembled WGS sequence"/>
</dbReference>
<protein>
    <recommendedName>
        <fullName evidence="5">Tubulin polymerization-promoting protein family member 3</fullName>
    </recommendedName>
</protein>
<evidence type="ECO:0000256" key="2">
    <source>
        <dbReference type="SAM" id="MobiDB-lite"/>
    </source>
</evidence>
<evidence type="ECO:0008006" key="5">
    <source>
        <dbReference type="Google" id="ProtNLM"/>
    </source>
</evidence>
<feature type="region of interest" description="Disordered" evidence="2">
    <location>
        <begin position="122"/>
        <end position="164"/>
    </location>
</feature>
<reference evidence="3" key="1">
    <citation type="submission" date="2024-06" db="EMBL/GenBank/DDBJ databases">
        <authorList>
            <person name="Liu X."/>
            <person name="Lenzi L."/>
            <person name="Haldenby T S."/>
            <person name="Uol C."/>
        </authorList>
    </citation>
    <scope>NUCLEOTIDE SEQUENCE</scope>
</reference>
<evidence type="ECO:0000313" key="4">
    <source>
        <dbReference type="Proteomes" id="UP001497525"/>
    </source>
</evidence>
<dbReference type="PANTHER" id="PTHR12932">
    <property type="entry name" value="P25 ALPHA-RELATED"/>
    <property type="match status" value="1"/>
</dbReference>
<evidence type="ECO:0000313" key="3">
    <source>
        <dbReference type="EMBL" id="CAL5134754.1"/>
    </source>
</evidence>
<dbReference type="PANTHER" id="PTHR12932:SF9">
    <property type="entry name" value="TUBULIN POLYMERIZATION-PROMOTING PROTEIN HOMOLOG"/>
    <property type="match status" value="1"/>
</dbReference>
<dbReference type="EMBL" id="CAXLJL010000223">
    <property type="protein sequence ID" value="CAL5134754.1"/>
    <property type="molecule type" value="Genomic_DNA"/>
</dbReference>
<proteinExistence type="inferred from homology"/>
<dbReference type="GO" id="GO:0001578">
    <property type="term" value="P:microtubule bundle formation"/>
    <property type="evidence" value="ECO:0007669"/>
    <property type="project" value="TreeGrafter"/>
</dbReference>